<organism evidence="1 2">
    <name type="scientific">Penicillium egyptiacum</name>
    <dbReference type="NCBI Taxonomy" id="1303716"/>
    <lineage>
        <taxon>Eukaryota</taxon>
        <taxon>Fungi</taxon>
        <taxon>Dikarya</taxon>
        <taxon>Ascomycota</taxon>
        <taxon>Pezizomycotina</taxon>
        <taxon>Eurotiomycetes</taxon>
        <taxon>Eurotiomycetidae</taxon>
        <taxon>Eurotiales</taxon>
        <taxon>Aspergillaceae</taxon>
        <taxon>Penicillium</taxon>
    </lineage>
</organism>
<dbReference type="Proteomes" id="UP001154252">
    <property type="component" value="Unassembled WGS sequence"/>
</dbReference>
<protein>
    <submittedName>
        <fullName evidence="1">Uncharacterized protein</fullName>
    </submittedName>
</protein>
<comment type="caution">
    <text evidence="1">The sequence shown here is derived from an EMBL/GenBank/DDBJ whole genome shotgun (WGS) entry which is preliminary data.</text>
</comment>
<dbReference type="OrthoDB" id="4461621at2759"/>
<sequence length="607" mass="68792">MADEHGPGPLAEPMNQAYLWPLVLLTDLDEASQDKLAGSVQLMLKDDLKDHSKHYFGDNIKANSDVKIWSPSRWLLRSIYQQGPHRDCLGNIHALAVLAFRSGLPRIIVADEATKRHLAENRDDDCDLRRGISVILISTTCFPNSDRVSIFLKRAACFPVQDNAQRPVPTSDIQMPEFRSAIKYFGPLWDRGPRETGGFIVHDPDQELSMIGSAQILAREYYVKAVTAALRPHLPMELALEVSNTRSSQIKMPVWERRPSRTHLVIFCTYQTTTEELRKTQKVIQDGLSPVLNGYRTAELVPLDRHRIRTRRDLISFWEKYRLWDAYMPVGRGILVPLIYLSQPLKNISLVQFGVIQGRGTSVPIPTVMARMRLRDICEDMAKIGYINAPLPGDFDYDSSHEGPREFFWHPDQPCLTRQLPWIFSWLTIFASPPLTEEAKQRIQDIMTVYDKYGPHGLNGPHALIEARTLSGRNGEAGMTNDAGMTKEACMTNKAGLTDEQLEYVWNTVSRDYIERCSWTSGGLFAFIDEQFVVGQTVIVASVKQYVGDTTHRLLEHLPFPWIQGFFFKRVPVYLAAMCGKDTAVGGEWLSYSRPGWPSPGLLPDGF</sequence>
<gene>
    <name evidence="1" type="ORF">PEGY_LOCUS5612</name>
</gene>
<proteinExistence type="predicted"/>
<keyword evidence="2" id="KW-1185">Reference proteome</keyword>
<evidence type="ECO:0000313" key="1">
    <source>
        <dbReference type="EMBL" id="CAG8899299.1"/>
    </source>
</evidence>
<reference evidence="1" key="1">
    <citation type="submission" date="2021-07" db="EMBL/GenBank/DDBJ databases">
        <authorList>
            <person name="Branca A.L. A."/>
        </authorList>
    </citation>
    <scope>NUCLEOTIDE SEQUENCE</scope>
</reference>
<dbReference type="EMBL" id="CAJVRC010000864">
    <property type="protein sequence ID" value="CAG8899299.1"/>
    <property type="molecule type" value="Genomic_DNA"/>
</dbReference>
<dbReference type="AlphaFoldDB" id="A0A9W4P381"/>
<name>A0A9W4P381_9EURO</name>
<evidence type="ECO:0000313" key="2">
    <source>
        <dbReference type="Proteomes" id="UP001154252"/>
    </source>
</evidence>
<accession>A0A9W4P381</accession>